<protein>
    <submittedName>
        <fullName evidence="2">HTH_48 domain-containing protein</fullName>
    </submittedName>
</protein>
<keyword evidence="3" id="KW-1185">Reference proteome</keyword>
<dbReference type="Proteomes" id="UP000092445">
    <property type="component" value="Unassembled WGS sequence"/>
</dbReference>
<dbReference type="AlphaFoldDB" id="A0A1B0AAI4"/>
<evidence type="ECO:0000259" key="1">
    <source>
        <dbReference type="Pfam" id="PF17906"/>
    </source>
</evidence>
<accession>A0A1B0AAI4</accession>
<reference evidence="2" key="2">
    <citation type="submission" date="2020-05" db="UniProtKB">
        <authorList>
            <consortium name="EnsemblMetazoa"/>
        </authorList>
    </citation>
    <scope>IDENTIFICATION</scope>
    <source>
        <strain evidence="2">IAEA</strain>
    </source>
</reference>
<reference evidence="3" key="1">
    <citation type="submission" date="2014-03" db="EMBL/GenBank/DDBJ databases">
        <authorList>
            <person name="Aksoy S."/>
            <person name="Warren W."/>
            <person name="Wilson R.K."/>
        </authorList>
    </citation>
    <scope>NUCLEOTIDE SEQUENCE [LARGE SCALE GENOMIC DNA]</scope>
    <source>
        <strain evidence="3">IAEA</strain>
    </source>
</reference>
<name>A0A1B0AAI4_GLOPL</name>
<dbReference type="Pfam" id="PF17906">
    <property type="entry name" value="HTH_48"/>
    <property type="match status" value="1"/>
</dbReference>
<evidence type="ECO:0000313" key="3">
    <source>
        <dbReference type="Proteomes" id="UP000092445"/>
    </source>
</evidence>
<dbReference type="InterPro" id="IPR041426">
    <property type="entry name" value="Mos1_HTH"/>
</dbReference>
<proteinExistence type="predicted"/>
<feature type="domain" description="Mos1 transposase HTH" evidence="1">
    <location>
        <begin position="21"/>
        <end position="63"/>
    </location>
</feature>
<dbReference type="VEuPathDB" id="VectorBase:GPAI039361"/>
<organism evidence="2 3">
    <name type="scientific">Glossina pallidipes</name>
    <name type="common">Tsetse fly</name>
    <dbReference type="NCBI Taxonomy" id="7398"/>
    <lineage>
        <taxon>Eukaryota</taxon>
        <taxon>Metazoa</taxon>
        <taxon>Ecdysozoa</taxon>
        <taxon>Arthropoda</taxon>
        <taxon>Hexapoda</taxon>
        <taxon>Insecta</taxon>
        <taxon>Pterygota</taxon>
        <taxon>Neoptera</taxon>
        <taxon>Endopterygota</taxon>
        <taxon>Diptera</taxon>
        <taxon>Brachycera</taxon>
        <taxon>Muscomorpha</taxon>
        <taxon>Hippoboscoidea</taxon>
        <taxon>Glossinidae</taxon>
        <taxon>Glossina</taxon>
    </lineage>
</organism>
<sequence>MGNAYLDLCEKFIKVRFDNHTYTRHIMSNDFEKGWKAAQSSRELNKLFDEGTIRNGRCREWFACSKSGETSLEDKPGRERNLENSNAGRQLQCGPFNCRTYVLDIVCKENPKNLHLEHINSNVIDLID</sequence>
<dbReference type="EnsemblMetazoa" id="GPAI039361-RA">
    <property type="protein sequence ID" value="GPAI039361-PA"/>
    <property type="gene ID" value="GPAI039361"/>
</dbReference>
<dbReference type="Gene3D" id="1.10.10.1450">
    <property type="match status" value="1"/>
</dbReference>
<evidence type="ECO:0000313" key="2">
    <source>
        <dbReference type="EnsemblMetazoa" id="GPAI039361-PA"/>
    </source>
</evidence>